<sequence>MMYTDRESGAPDASVLSCRYTRDGERIGILYDNGDVLVGKGESSSRILSMQLPEDEGKPLCLRWTGNGKRFLIAYEHSVCLYRLDEQRSLYHAFDAHINIVDVDVSPHVYDRETISILTHDTSDGSYGLTLIKRGGASHPTETTSMSIPCTASAVAWSPGLQLLMACGDYIYFASVVRPSLVVGLSTGTVCSVNRGHHDRDRSDQITFQDGVSEPQIFQVSGAILSACACGDKLAVLKRESPASAKGASKDTKGSDTGKCELEIFDSVGSLLLSVPMDYTPTCMAGSDSYVAMCNSQRGCLYELGHALVVNSAAQE</sequence>
<feature type="non-terminal residue" evidence="1">
    <location>
        <position position="1"/>
    </location>
</feature>
<accession>A0A9K3D0U6</accession>
<dbReference type="Gene3D" id="2.130.10.10">
    <property type="entry name" value="YVTN repeat-like/Quinoprotein amine dehydrogenase"/>
    <property type="match status" value="1"/>
</dbReference>
<evidence type="ECO:0000313" key="1">
    <source>
        <dbReference type="EMBL" id="GIQ86671.1"/>
    </source>
</evidence>
<dbReference type="InterPro" id="IPR015943">
    <property type="entry name" value="WD40/YVTN_repeat-like_dom_sf"/>
</dbReference>
<keyword evidence="2" id="KW-1185">Reference proteome</keyword>
<comment type="caution">
    <text evidence="1">The sequence shown here is derived from an EMBL/GenBank/DDBJ whole genome shotgun (WGS) entry which is preliminary data.</text>
</comment>
<organism evidence="1 2">
    <name type="scientific">Kipferlia bialata</name>
    <dbReference type="NCBI Taxonomy" id="797122"/>
    <lineage>
        <taxon>Eukaryota</taxon>
        <taxon>Metamonada</taxon>
        <taxon>Carpediemonas-like organisms</taxon>
        <taxon>Kipferlia</taxon>
    </lineage>
</organism>
<dbReference type="Proteomes" id="UP000265618">
    <property type="component" value="Unassembled WGS sequence"/>
</dbReference>
<dbReference type="EMBL" id="BDIP01002685">
    <property type="protein sequence ID" value="GIQ86671.1"/>
    <property type="molecule type" value="Genomic_DNA"/>
</dbReference>
<reference evidence="1 2" key="1">
    <citation type="journal article" date="2018" name="PLoS ONE">
        <title>The draft genome of Kipferlia bialata reveals reductive genome evolution in fornicate parasites.</title>
        <authorList>
            <person name="Tanifuji G."/>
            <person name="Takabayashi S."/>
            <person name="Kume K."/>
            <person name="Takagi M."/>
            <person name="Nakayama T."/>
            <person name="Kamikawa R."/>
            <person name="Inagaki Y."/>
            <person name="Hashimoto T."/>
        </authorList>
    </citation>
    <scope>NUCLEOTIDE SEQUENCE [LARGE SCALE GENOMIC DNA]</scope>
    <source>
        <strain evidence="1">NY0173</strain>
    </source>
</reference>
<protein>
    <submittedName>
        <fullName evidence="1">Uncharacterized protein</fullName>
    </submittedName>
</protein>
<dbReference type="AlphaFoldDB" id="A0A9K3D0U6"/>
<gene>
    <name evidence="1" type="ORF">KIPB_008566</name>
</gene>
<dbReference type="SUPFAM" id="SSF82171">
    <property type="entry name" value="DPP6 N-terminal domain-like"/>
    <property type="match status" value="1"/>
</dbReference>
<proteinExistence type="predicted"/>
<name>A0A9K3D0U6_9EUKA</name>
<evidence type="ECO:0000313" key="2">
    <source>
        <dbReference type="Proteomes" id="UP000265618"/>
    </source>
</evidence>